<dbReference type="PANTHER" id="PTHR24198:SF165">
    <property type="entry name" value="ANKYRIN REPEAT-CONTAINING PROTEIN-RELATED"/>
    <property type="match status" value="1"/>
</dbReference>
<dbReference type="Gene3D" id="1.10.287.110">
    <property type="entry name" value="DnaJ domain"/>
    <property type="match status" value="1"/>
</dbReference>
<evidence type="ECO:0000256" key="1">
    <source>
        <dbReference type="ARBA" id="ARBA00022737"/>
    </source>
</evidence>
<comment type="caution">
    <text evidence="5">The sequence shown here is derived from an EMBL/GenBank/DDBJ whole genome shotgun (WGS) entry which is preliminary data.</text>
</comment>
<dbReference type="InterPro" id="IPR002110">
    <property type="entry name" value="Ankyrin_rpt"/>
</dbReference>
<keyword evidence="6" id="KW-1185">Reference proteome</keyword>
<proteinExistence type="predicted"/>
<sequence length="742" mass="80679">MAVPAEDVHGGCEQNGSKSKPKQAKSHPGRRRGNDSPAIASARNRDLEALRQLPADEVLAAVDHNGCGCLHWAAGNGDVDTCRYLVELSEGSATHALTWNQRTPLHYAARNGQTEACQWLAQQSADVNALARDEVSPLQLAVWQNHLETCRWFVEEAGVDPLQRNRFGCSIAHWVSQAPRERAGDPQGEALLPLARWLRLRGCDFSATQEHGHNALHKAGWSGHAELCRWLRDECGLRDGKQDEAGNFAADLAEMAGHHALADWLRAECSAARAASCRVLGVDEDADSCVLREAYLRLIRCTHPDSRSRKTPEAAEVSGTESADFDDFTALHGAYRHLVREGGRGSQRNPRHEERLMLCDVGGDSSAPLLPQPTSGMAQSEQREEQAPGGGPGLADIQLFKARLLTVICEFGSKGFPVSSLRKKYAQVWGGAALPRPADFGLRKGAGVLEMIRAVASDVVQVEIGPVGQDPLLHAISPGSVGAEPAAEERVQMEPETQAPDARRGGLQGEAVELRSESESTRTPAMPLEGKDLMPLLRKGDCDEEDLLECLKDDVRGRDPLEDKSDQAAHQRDKDGWTPLHWAAQDGHERLAEKLLDLRVSTNAADHCGATPLMLASFNGRTRIVEALLKERSTDVRQGNSYLTTALHYAAQRGHASCVIQLMEHQAEVNATDRHSDTPLSWAARNGHLEAVKALLELNADPLQDNNASEDPIELARGNGFDEVAEMMEAAIGDPELLAMSA</sequence>
<reference evidence="5" key="1">
    <citation type="submission" date="2021-02" db="EMBL/GenBank/DDBJ databases">
        <authorList>
            <person name="Dougan E. K."/>
            <person name="Rhodes N."/>
            <person name="Thang M."/>
            <person name="Chan C."/>
        </authorList>
    </citation>
    <scope>NUCLEOTIDE SEQUENCE</scope>
</reference>
<feature type="region of interest" description="Disordered" evidence="4">
    <location>
        <begin position="479"/>
        <end position="528"/>
    </location>
</feature>
<accession>A0A813FQL0</accession>
<evidence type="ECO:0000256" key="3">
    <source>
        <dbReference type="PROSITE-ProRule" id="PRU00023"/>
    </source>
</evidence>
<feature type="compositionally biased region" description="Basic and acidic residues" evidence="4">
    <location>
        <begin position="1"/>
        <end position="10"/>
    </location>
</feature>
<keyword evidence="2 3" id="KW-0040">ANK repeat</keyword>
<feature type="repeat" description="ANK" evidence="3">
    <location>
        <begin position="100"/>
        <end position="132"/>
    </location>
</feature>
<dbReference type="SMART" id="SM00248">
    <property type="entry name" value="ANK"/>
    <property type="match status" value="8"/>
</dbReference>
<feature type="repeat" description="ANK" evidence="3">
    <location>
        <begin position="575"/>
        <end position="607"/>
    </location>
</feature>
<name>A0A813FQL0_POLGL</name>
<evidence type="ECO:0000256" key="4">
    <source>
        <dbReference type="SAM" id="MobiDB-lite"/>
    </source>
</evidence>
<dbReference type="PANTHER" id="PTHR24198">
    <property type="entry name" value="ANKYRIN REPEAT AND PROTEIN KINASE DOMAIN-CONTAINING PROTEIN"/>
    <property type="match status" value="1"/>
</dbReference>
<feature type="repeat" description="ANK" evidence="3">
    <location>
        <begin position="642"/>
        <end position="674"/>
    </location>
</feature>
<dbReference type="AlphaFoldDB" id="A0A813FQL0"/>
<feature type="region of interest" description="Disordered" evidence="4">
    <location>
        <begin position="368"/>
        <end position="392"/>
    </location>
</feature>
<feature type="region of interest" description="Disordered" evidence="4">
    <location>
        <begin position="1"/>
        <end position="39"/>
    </location>
</feature>
<dbReference type="OrthoDB" id="434204at2759"/>
<keyword evidence="1" id="KW-0677">Repeat</keyword>
<feature type="compositionally biased region" description="Basic and acidic residues" evidence="4">
    <location>
        <begin position="557"/>
        <end position="576"/>
    </location>
</feature>
<dbReference type="SUPFAM" id="SSF48403">
    <property type="entry name" value="Ankyrin repeat"/>
    <property type="match status" value="2"/>
</dbReference>
<dbReference type="SUPFAM" id="SSF46565">
    <property type="entry name" value="Chaperone J-domain"/>
    <property type="match status" value="1"/>
</dbReference>
<dbReference type="InterPro" id="IPR001623">
    <property type="entry name" value="DnaJ_domain"/>
</dbReference>
<feature type="compositionally biased region" description="Basic residues" evidence="4">
    <location>
        <begin position="19"/>
        <end position="31"/>
    </location>
</feature>
<feature type="region of interest" description="Disordered" evidence="4">
    <location>
        <begin position="557"/>
        <end position="579"/>
    </location>
</feature>
<dbReference type="Gene3D" id="1.25.40.20">
    <property type="entry name" value="Ankyrin repeat-containing domain"/>
    <property type="match status" value="3"/>
</dbReference>
<dbReference type="PROSITE" id="PS50297">
    <property type="entry name" value="ANK_REP_REGION"/>
    <property type="match status" value="4"/>
</dbReference>
<gene>
    <name evidence="5" type="ORF">PGLA1383_LOCUS33760</name>
</gene>
<evidence type="ECO:0000313" key="6">
    <source>
        <dbReference type="Proteomes" id="UP000654075"/>
    </source>
</evidence>
<evidence type="ECO:0000313" key="5">
    <source>
        <dbReference type="EMBL" id="CAE8616058.1"/>
    </source>
</evidence>
<organism evidence="5 6">
    <name type="scientific">Polarella glacialis</name>
    <name type="common">Dinoflagellate</name>
    <dbReference type="NCBI Taxonomy" id="89957"/>
    <lineage>
        <taxon>Eukaryota</taxon>
        <taxon>Sar</taxon>
        <taxon>Alveolata</taxon>
        <taxon>Dinophyceae</taxon>
        <taxon>Suessiales</taxon>
        <taxon>Suessiaceae</taxon>
        <taxon>Polarella</taxon>
    </lineage>
</organism>
<dbReference type="EMBL" id="CAJNNV010025781">
    <property type="protein sequence ID" value="CAE8616058.1"/>
    <property type="molecule type" value="Genomic_DNA"/>
</dbReference>
<dbReference type="InterPro" id="IPR036869">
    <property type="entry name" value="J_dom_sf"/>
</dbReference>
<dbReference type="InterPro" id="IPR036770">
    <property type="entry name" value="Ankyrin_rpt-contain_sf"/>
</dbReference>
<dbReference type="Proteomes" id="UP000654075">
    <property type="component" value="Unassembled WGS sequence"/>
</dbReference>
<dbReference type="Pfam" id="PF12796">
    <property type="entry name" value="Ank_2"/>
    <property type="match status" value="3"/>
</dbReference>
<dbReference type="CDD" id="cd06257">
    <property type="entry name" value="DnaJ"/>
    <property type="match status" value="1"/>
</dbReference>
<protein>
    <submittedName>
        <fullName evidence="5">Uncharacterized protein</fullName>
    </submittedName>
</protein>
<dbReference type="Pfam" id="PF00023">
    <property type="entry name" value="Ank"/>
    <property type="match status" value="1"/>
</dbReference>
<feature type="repeat" description="ANK" evidence="3">
    <location>
        <begin position="675"/>
        <end position="707"/>
    </location>
</feature>
<dbReference type="PROSITE" id="PS50088">
    <property type="entry name" value="ANK_REPEAT"/>
    <property type="match status" value="4"/>
</dbReference>
<evidence type="ECO:0000256" key="2">
    <source>
        <dbReference type="ARBA" id="ARBA00023043"/>
    </source>
</evidence>